<keyword evidence="4 8" id="KW-0732">Signal</keyword>
<evidence type="ECO:0000256" key="4">
    <source>
        <dbReference type="ARBA" id="ARBA00022729"/>
    </source>
</evidence>
<comment type="caution">
    <text evidence="11">The sequence shown here is derived from an EMBL/GenBank/DDBJ whole genome shotgun (WGS) entry which is preliminary data.</text>
</comment>
<reference evidence="11 12" key="1">
    <citation type="submission" date="2016-04" db="EMBL/GenBank/DDBJ databases">
        <title>ATOL: Assembling a taxonomically balanced genome-scale reconstruction of the evolutionary history of the Enterobacteriaceae.</title>
        <authorList>
            <person name="Plunkett G.III."/>
            <person name="Neeno-Eckwall E.C."/>
            <person name="Glasner J.D."/>
            <person name="Perna N.T."/>
        </authorList>
    </citation>
    <scope>NUCLEOTIDE SEQUENCE [LARGE SCALE GENOMIC DNA]</scope>
    <source>
        <strain evidence="11 12">ATCC 12841</strain>
    </source>
</reference>
<dbReference type="InterPro" id="IPR050643">
    <property type="entry name" value="Periplasmic_pilus_chap"/>
</dbReference>
<feature type="domain" description="Pili assembly chaperone C-terminal" evidence="10">
    <location>
        <begin position="158"/>
        <end position="220"/>
    </location>
</feature>
<comment type="subcellular location">
    <subcellularLocation>
        <location evidence="1">Periplasm</location>
    </subcellularLocation>
</comment>
<keyword evidence="6" id="KW-0143">Chaperone</keyword>
<evidence type="ECO:0000256" key="6">
    <source>
        <dbReference type="ARBA" id="ARBA00023186"/>
    </source>
</evidence>
<keyword evidence="7" id="KW-0393">Immunoglobulin domain</keyword>
<evidence type="ECO:0000256" key="2">
    <source>
        <dbReference type="ARBA" id="ARBA00007399"/>
    </source>
</evidence>
<dbReference type="InterPro" id="IPR001829">
    <property type="entry name" value="Pili_assmbl_chaperone_bac"/>
</dbReference>
<dbReference type="InterPro" id="IPR013783">
    <property type="entry name" value="Ig-like_fold"/>
</dbReference>
<dbReference type="Pfam" id="PF00345">
    <property type="entry name" value="PapD_N"/>
    <property type="match status" value="1"/>
</dbReference>
<evidence type="ECO:0000256" key="3">
    <source>
        <dbReference type="ARBA" id="ARBA00022558"/>
    </source>
</evidence>
<feature type="domain" description="Pili assembly chaperone N-terminal" evidence="9">
    <location>
        <begin position="20"/>
        <end position="136"/>
    </location>
</feature>
<name>A0AA91IPQ2_9GAMM</name>
<dbReference type="GO" id="GO:0071555">
    <property type="term" value="P:cell wall organization"/>
    <property type="evidence" value="ECO:0007669"/>
    <property type="project" value="InterPro"/>
</dbReference>
<dbReference type="Gene3D" id="2.60.40.10">
    <property type="entry name" value="Immunoglobulins"/>
    <property type="match status" value="2"/>
</dbReference>
<dbReference type="InterPro" id="IPR036316">
    <property type="entry name" value="Pili_assmbl_chap_C_dom_sf"/>
</dbReference>
<dbReference type="Proteomes" id="UP000078431">
    <property type="component" value="Unassembled WGS sequence"/>
</dbReference>
<evidence type="ECO:0000259" key="9">
    <source>
        <dbReference type="Pfam" id="PF00345"/>
    </source>
</evidence>
<keyword evidence="12" id="KW-1185">Reference proteome</keyword>
<evidence type="ECO:0000256" key="5">
    <source>
        <dbReference type="ARBA" id="ARBA00022764"/>
    </source>
</evidence>
<evidence type="ECO:0000313" key="12">
    <source>
        <dbReference type="Proteomes" id="UP000078431"/>
    </source>
</evidence>
<evidence type="ECO:0000313" key="11">
    <source>
        <dbReference type="EMBL" id="OAT59139.1"/>
    </source>
</evidence>
<protein>
    <submittedName>
        <fullName evidence="11">SfmC family fimbrial periplasmic chaperone</fullName>
    </submittedName>
</protein>
<evidence type="ECO:0000256" key="8">
    <source>
        <dbReference type="SAM" id="SignalP"/>
    </source>
</evidence>
<dbReference type="SUPFAM" id="SSF49354">
    <property type="entry name" value="PapD-like"/>
    <property type="match status" value="1"/>
</dbReference>
<evidence type="ECO:0000256" key="7">
    <source>
        <dbReference type="ARBA" id="ARBA00023319"/>
    </source>
</evidence>
<evidence type="ECO:0000256" key="1">
    <source>
        <dbReference type="ARBA" id="ARBA00004418"/>
    </source>
</evidence>
<proteinExistence type="inferred from homology"/>
<organism evidence="11 12">
    <name type="scientific">Obesumbacterium proteus ATCC 12841</name>
    <dbReference type="NCBI Taxonomy" id="1354268"/>
    <lineage>
        <taxon>Bacteria</taxon>
        <taxon>Pseudomonadati</taxon>
        <taxon>Pseudomonadota</taxon>
        <taxon>Gammaproteobacteria</taxon>
        <taxon>Enterobacterales</taxon>
        <taxon>Hafniaceae</taxon>
        <taxon>Obesumbacterium</taxon>
    </lineage>
</organism>
<dbReference type="EMBL" id="LXEX01000029">
    <property type="protein sequence ID" value="OAT59139.1"/>
    <property type="molecule type" value="Genomic_DNA"/>
</dbReference>
<dbReference type="PANTHER" id="PTHR30251">
    <property type="entry name" value="PILUS ASSEMBLY CHAPERONE"/>
    <property type="match status" value="1"/>
</dbReference>
<dbReference type="InterPro" id="IPR016148">
    <property type="entry name" value="Pili_assmbl_chaperone_C"/>
</dbReference>
<dbReference type="InterPro" id="IPR008962">
    <property type="entry name" value="PapD-like_sf"/>
</dbReference>
<sequence>MKKIIFCLFMQFLCLPALAGLQLETTRVIYSSASSSGTLTLNNTTTQNYMLQTWLETADKKQSKSIPIQVVPPIMRIDAGKNATLRFIYSGRGLPDDRESLFWINTQEIPPASDKQNVLQIAVHSRLKLFYRPKTLNTTLEDEVEKLNWSLHGNKLSVTNNGPMYISLNKLHTGRSLSERSDIEIDMIAPHSTQEFNLPTSARLSGNISFNYVNDYGGTTEVADIPLK</sequence>
<dbReference type="RefSeq" id="WP_061555280.1">
    <property type="nucleotide sequence ID" value="NZ_LXEX01000029.1"/>
</dbReference>
<evidence type="ECO:0000259" key="10">
    <source>
        <dbReference type="Pfam" id="PF02753"/>
    </source>
</evidence>
<dbReference type="Pfam" id="PF02753">
    <property type="entry name" value="PapD_C"/>
    <property type="match status" value="1"/>
</dbReference>
<dbReference type="SUPFAM" id="SSF49584">
    <property type="entry name" value="Periplasmic chaperone C-domain"/>
    <property type="match status" value="1"/>
</dbReference>
<dbReference type="AlphaFoldDB" id="A0AA91IPQ2"/>
<accession>A0AA91IPQ2</accession>
<dbReference type="PRINTS" id="PR00969">
    <property type="entry name" value="CHAPERONPILI"/>
</dbReference>
<dbReference type="GO" id="GO:0030288">
    <property type="term" value="C:outer membrane-bounded periplasmic space"/>
    <property type="evidence" value="ECO:0007669"/>
    <property type="project" value="InterPro"/>
</dbReference>
<dbReference type="InterPro" id="IPR016147">
    <property type="entry name" value="Pili_assmbl_chaperone_N"/>
</dbReference>
<gene>
    <name evidence="11" type="ORF">M993_02132</name>
</gene>
<keyword evidence="5" id="KW-0574">Periplasm</keyword>
<comment type="similarity">
    <text evidence="2">Belongs to the periplasmic pilus chaperone family.</text>
</comment>
<feature type="signal peptide" evidence="8">
    <location>
        <begin position="1"/>
        <end position="19"/>
    </location>
</feature>
<feature type="chain" id="PRO_5041693190" evidence="8">
    <location>
        <begin position="20"/>
        <end position="228"/>
    </location>
</feature>
<dbReference type="PANTHER" id="PTHR30251:SF5">
    <property type="entry name" value="FIMBRIAL CHAPARONE PROTEIN"/>
    <property type="match status" value="1"/>
</dbReference>
<keyword evidence="3" id="KW-1029">Fimbrium biogenesis</keyword>